<feature type="compositionally biased region" description="Polar residues" evidence="4">
    <location>
        <begin position="216"/>
        <end position="226"/>
    </location>
</feature>
<evidence type="ECO:0000256" key="1">
    <source>
        <dbReference type="ARBA" id="ARBA00022618"/>
    </source>
</evidence>
<gene>
    <name evidence="5" type="primary">g11872</name>
    <name evidence="5" type="ORF">VP750_LOCUS10601</name>
</gene>
<comment type="caution">
    <text evidence="5">The sequence shown here is derived from an EMBL/GenBank/DDBJ whole genome shotgun (WGS) entry which is preliminary data.</text>
</comment>
<dbReference type="InterPro" id="IPR024990">
    <property type="entry name" value="Apc1"/>
</dbReference>
<reference evidence="5 6" key="1">
    <citation type="submission" date="2024-06" db="EMBL/GenBank/DDBJ databases">
        <authorList>
            <person name="Kraege A."/>
            <person name="Thomma B."/>
        </authorList>
    </citation>
    <scope>NUCLEOTIDE SEQUENCE [LARGE SCALE GENOMIC DNA]</scope>
</reference>
<evidence type="ECO:0000256" key="4">
    <source>
        <dbReference type="SAM" id="MobiDB-lite"/>
    </source>
</evidence>
<protein>
    <submittedName>
        <fullName evidence="5">G11872 protein</fullName>
    </submittedName>
</protein>
<evidence type="ECO:0000256" key="2">
    <source>
        <dbReference type="ARBA" id="ARBA00022776"/>
    </source>
</evidence>
<organism evidence="5 6">
    <name type="scientific">Coccomyxa viridis</name>
    <dbReference type="NCBI Taxonomy" id="1274662"/>
    <lineage>
        <taxon>Eukaryota</taxon>
        <taxon>Viridiplantae</taxon>
        <taxon>Chlorophyta</taxon>
        <taxon>core chlorophytes</taxon>
        <taxon>Trebouxiophyceae</taxon>
        <taxon>Trebouxiophyceae incertae sedis</taxon>
        <taxon>Coccomyxaceae</taxon>
        <taxon>Coccomyxa</taxon>
    </lineage>
</organism>
<sequence>MVFPSRQQTCKVATNLGTQESFGLRLLQKEEPSLADEGSHMLCGGYSTVNGDEAYDEEISTLGNRVLWSAAGIVAWASFNGMEGDSILCMLQQATLTAYSLKGSLHTVPLPPHVTAMHPLPHGLMLSGSGSPCSVLTHPLEPLVPLQAEEGGSDLVPMQGERIVWSSMEVPYIATHNQHLGRTALWAVRDGRLARKSAAADASATPRTPAFLLRNMPSTPKSTSKR</sequence>
<feature type="region of interest" description="Disordered" evidence="4">
    <location>
        <begin position="197"/>
        <end position="226"/>
    </location>
</feature>
<dbReference type="EMBL" id="CAXHTA020000019">
    <property type="protein sequence ID" value="CAL5228695.1"/>
    <property type="molecule type" value="Genomic_DNA"/>
</dbReference>
<keyword evidence="2" id="KW-0498">Mitosis</keyword>
<accession>A0ABP1G8Y6</accession>
<evidence type="ECO:0000256" key="3">
    <source>
        <dbReference type="ARBA" id="ARBA00023306"/>
    </source>
</evidence>
<keyword evidence="3" id="KW-0131">Cell cycle</keyword>
<evidence type="ECO:0000313" key="6">
    <source>
        <dbReference type="Proteomes" id="UP001497392"/>
    </source>
</evidence>
<dbReference type="PANTHER" id="PTHR12827:SF3">
    <property type="entry name" value="ANAPHASE-PROMOTING COMPLEX SUBUNIT 1"/>
    <property type="match status" value="1"/>
</dbReference>
<dbReference type="Proteomes" id="UP001497392">
    <property type="component" value="Unassembled WGS sequence"/>
</dbReference>
<feature type="compositionally biased region" description="Low complexity" evidence="4">
    <location>
        <begin position="197"/>
        <end position="210"/>
    </location>
</feature>
<keyword evidence="1" id="KW-0132">Cell division</keyword>
<name>A0ABP1G8Y6_9CHLO</name>
<evidence type="ECO:0000313" key="5">
    <source>
        <dbReference type="EMBL" id="CAL5228695.1"/>
    </source>
</evidence>
<proteinExistence type="predicted"/>
<keyword evidence="6" id="KW-1185">Reference proteome</keyword>
<dbReference type="PANTHER" id="PTHR12827">
    <property type="entry name" value="MEIOTIC CHECKPOINT REGULATOR TSG24 FAMILY MEMBER"/>
    <property type="match status" value="1"/>
</dbReference>